<dbReference type="Pfam" id="PF10555">
    <property type="entry name" value="MraY_sig1"/>
    <property type="match status" value="1"/>
</dbReference>
<protein>
    <recommendedName>
        <fullName evidence="7 8">Phospho-N-acetylmuramoyl-pentapeptide-transferase</fullName>
        <ecNumber evidence="7 8">2.7.8.13</ecNumber>
    </recommendedName>
    <alternativeName>
        <fullName evidence="7">UDP-MurNAc-pentapeptide phosphotransferase</fullName>
    </alternativeName>
</protein>
<gene>
    <name evidence="7" type="primary">mraY</name>
    <name evidence="10" type="ORF">H8S44_14380</name>
</gene>
<keyword evidence="7 9" id="KW-0479">Metal-binding</keyword>
<feature type="transmembrane region" description="Helical" evidence="7">
    <location>
        <begin position="224"/>
        <end position="243"/>
    </location>
</feature>
<keyword evidence="11" id="KW-1185">Reference proteome</keyword>
<keyword evidence="7" id="KW-1003">Cell membrane</keyword>
<accession>A0A923LER4</accession>
<feature type="transmembrane region" description="Helical" evidence="7">
    <location>
        <begin position="300"/>
        <end position="318"/>
    </location>
</feature>
<feature type="transmembrane region" description="Helical" evidence="7">
    <location>
        <begin position="109"/>
        <end position="128"/>
    </location>
</feature>
<feature type="binding site" evidence="9">
    <location>
        <position position="169"/>
    </location>
    <ligand>
        <name>Mg(2+)</name>
        <dbReference type="ChEBI" id="CHEBI:18420"/>
    </ligand>
</feature>
<dbReference type="GO" id="GO:0046872">
    <property type="term" value="F:metal ion binding"/>
    <property type="evidence" value="ECO:0007669"/>
    <property type="project" value="UniProtKB-KW"/>
</dbReference>
<evidence type="ECO:0000256" key="2">
    <source>
        <dbReference type="ARBA" id="ARBA00005583"/>
    </source>
</evidence>
<dbReference type="GO" id="GO:0005886">
    <property type="term" value="C:plasma membrane"/>
    <property type="evidence" value="ECO:0007669"/>
    <property type="project" value="UniProtKB-SubCell"/>
</dbReference>
<feature type="transmembrane region" description="Helical" evidence="7">
    <location>
        <begin position="49"/>
        <end position="71"/>
    </location>
</feature>
<feature type="transmembrane region" description="Helical" evidence="7">
    <location>
        <begin position="148"/>
        <end position="165"/>
    </location>
</feature>
<dbReference type="GO" id="GO:0071555">
    <property type="term" value="P:cell wall organization"/>
    <property type="evidence" value="ECO:0007669"/>
    <property type="project" value="UniProtKB-KW"/>
</dbReference>
<keyword evidence="7" id="KW-0132">Cell division</keyword>
<evidence type="ECO:0000256" key="9">
    <source>
        <dbReference type="PIRSR" id="PIRSR600715-1"/>
    </source>
</evidence>
<name>A0A923LER4_9FIRM</name>
<dbReference type="InterPro" id="IPR003524">
    <property type="entry name" value="PNAcMuramoyl-5peptid_Trfase"/>
</dbReference>
<keyword evidence="7" id="KW-0961">Cell wall biogenesis/degradation</keyword>
<dbReference type="GO" id="GO:0009252">
    <property type="term" value="P:peptidoglycan biosynthetic process"/>
    <property type="evidence" value="ECO:0007669"/>
    <property type="project" value="UniProtKB-UniRule"/>
</dbReference>
<keyword evidence="7" id="KW-0133">Cell shape</keyword>
<evidence type="ECO:0000256" key="6">
    <source>
        <dbReference type="ARBA" id="ARBA00023136"/>
    </source>
</evidence>
<dbReference type="PANTHER" id="PTHR22926">
    <property type="entry name" value="PHOSPHO-N-ACETYLMURAMOYL-PENTAPEPTIDE-TRANSFERASE"/>
    <property type="match status" value="1"/>
</dbReference>
<evidence type="ECO:0000256" key="5">
    <source>
        <dbReference type="ARBA" id="ARBA00022989"/>
    </source>
</evidence>
<dbReference type="Proteomes" id="UP000649345">
    <property type="component" value="Unassembled WGS sequence"/>
</dbReference>
<comment type="pathway">
    <text evidence="7">Cell wall biogenesis; peptidoglycan biosynthesis.</text>
</comment>
<feature type="transmembrane region" description="Helical" evidence="7">
    <location>
        <begin position="249"/>
        <end position="272"/>
    </location>
</feature>
<evidence type="ECO:0000313" key="11">
    <source>
        <dbReference type="Proteomes" id="UP000649345"/>
    </source>
</evidence>
<comment type="similarity">
    <text evidence="2 7">Belongs to the glycosyltransferase 4 family. MraY subfamily.</text>
</comment>
<feature type="transmembrane region" description="Helical" evidence="7">
    <location>
        <begin position="177"/>
        <end position="194"/>
    </location>
</feature>
<evidence type="ECO:0000313" key="10">
    <source>
        <dbReference type="EMBL" id="MBC5660946.1"/>
    </source>
</evidence>
<dbReference type="CDD" id="cd06852">
    <property type="entry name" value="GT_MraY"/>
    <property type="match status" value="1"/>
</dbReference>
<keyword evidence="6 7" id="KW-0472">Membrane</keyword>
<evidence type="ECO:0000256" key="7">
    <source>
        <dbReference type="HAMAP-Rule" id="MF_00038"/>
    </source>
</evidence>
<dbReference type="GO" id="GO:0008360">
    <property type="term" value="P:regulation of cell shape"/>
    <property type="evidence" value="ECO:0007669"/>
    <property type="project" value="UniProtKB-KW"/>
</dbReference>
<dbReference type="PANTHER" id="PTHR22926:SF5">
    <property type="entry name" value="PHOSPHO-N-ACETYLMURAMOYL-PENTAPEPTIDE-TRANSFERASE HOMOLOG"/>
    <property type="match status" value="1"/>
</dbReference>
<feature type="binding site" evidence="9">
    <location>
        <position position="228"/>
    </location>
    <ligand>
        <name>Mg(2+)</name>
        <dbReference type="ChEBI" id="CHEBI:18420"/>
    </ligand>
</feature>
<keyword evidence="7 9" id="KW-0460">Magnesium</keyword>
<keyword evidence="4 7" id="KW-0812">Transmembrane</keyword>
<dbReference type="EC" id="2.7.8.13" evidence="7 8"/>
<evidence type="ECO:0000256" key="1">
    <source>
        <dbReference type="ARBA" id="ARBA00004141"/>
    </source>
</evidence>
<dbReference type="EMBL" id="JACOOR010000009">
    <property type="protein sequence ID" value="MBC5660946.1"/>
    <property type="molecule type" value="Genomic_DNA"/>
</dbReference>
<dbReference type="GO" id="GO:0008963">
    <property type="term" value="F:phospho-N-acetylmuramoyl-pentapeptide-transferase activity"/>
    <property type="evidence" value="ECO:0007669"/>
    <property type="project" value="UniProtKB-UniRule"/>
</dbReference>
<sequence>MDLKTLIFPVLISFAISAALGPIVIPLLRRMKFGQTEREEGPKSHLKKTGTPTMGGVMILAAIIVTSLIYAKDFPKIIPVLFVTVGFGIIGFLDDYIKIILHRSEGLTPGQKMFGQFLVTGVFVFYYYKMTGGDMAMLIPFWPGHYLHLGWLAIPVAFLAIIGTVNGANFTDGLDGLASSVTVLIAVFFTVVAVGTGSGLHPITCAVVGSLMGFLLFNVFPASVFMGDTGSLALGGFVAATAYMMDMPIFILIVALIYWVEILSVMIQVTYFKISGGKRIFRMAPIHHHFELGGWSETRVVAVFSIVTALLCLVGLLAL</sequence>
<feature type="transmembrane region" description="Helical" evidence="7">
    <location>
        <begin position="77"/>
        <end position="97"/>
    </location>
</feature>
<feature type="transmembrane region" description="Helical" evidence="7">
    <location>
        <begin position="6"/>
        <end position="28"/>
    </location>
</feature>
<dbReference type="InterPro" id="IPR018480">
    <property type="entry name" value="PNAcMuramoyl-5peptid_Trfase_CS"/>
</dbReference>
<evidence type="ECO:0000256" key="8">
    <source>
        <dbReference type="NCBIfam" id="TIGR00445"/>
    </source>
</evidence>
<proteinExistence type="inferred from homology"/>
<evidence type="ECO:0000256" key="3">
    <source>
        <dbReference type="ARBA" id="ARBA00022679"/>
    </source>
</evidence>
<dbReference type="PROSITE" id="PS01347">
    <property type="entry name" value="MRAY_1"/>
    <property type="match status" value="1"/>
</dbReference>
<keyword evidence="7" id="KW-0131">Cell cycle</keyword>
<reference evidence="10" key="1">
    <citation type="submission" date="2020-08" db="EMBL/GenBank/DDBJ databases">
        <title>Genome public.</title>
        <authorList>
            <person name="Liu C."/>
            <person name="Sun Q."/>
        </authorList>
    </citation>
    <scope>NUCLEOTIDE SEQUENCE</scope>
    <source>
        <strain evidence="10">NSJ-68</strain>
    </source>
</reference>
<dbReference type="InterPro" id="IPR000715">
    <property type="entry name" value="Glycosyl_transferase_4"/>
</dbReference>
<dbReference type="Pfam" id="PF00953">
    <property type="entry name" value="Glycos_transf_4"/>
    <property type="match status" value="1"/>
</dbReference>
<dbReference type="PROSITE" id="PS01348">
    <property type="entry name" value="MRAY_2"/>
    <property type="match status" value="1"/>
</dbReference>
<keyword evidence="5 7" id="KW-1133">Transmembrane helix</keyword>
<keyword evidence="7" id="KW-0573">Peptidoglycan synthesis</keyword>
<dbReference type="HAMAP" id="MF_00038">
    <property type="entry name" value="MraY"/>
    <property type="match status" value="1"/>
</dbReference>
<organism evidence="10 11">
    <name type="scientific">Anaerosacchariphilus hominis</name>
    <dbReference type="NCBI Taxonomy" id="2763017"/>
    <lineage>
        <taxon>Bacteria</taxon>
        <taxon>Bacillati</taxon>
        <taxon>Bacillota</taxon>
        <taxon>Clostridia</taxon>
        <taxon>Lachnospirales</taxon>
        <taxon>Lachnospiraceae</taxon>
        <taxon>Anaerosacchariphilus</taxon>
    </lineage>
</organism>
<dbReference type="NCBIfam" id="TIGR00445">
    <property type="entry name" value="mraY"/>
    <property type="match status" value="1"/>
</dbReference>
<comment type="catalytic activity">
    <reaction evidence="7">
        <text>UDP-N-acetyl-alpha-D-muramoyl-L-alanyl-gamma-D-glutamyl-meso-2,6-diaminopimeloyl-D-alanyl-D-alanine + di-trans,octa-cis-undecaprenyl phosphate = di-trans,octa-cis-undecaprenyl diphospho-N-acetyl-alpha-D-muramoyl-L-alanyl-D-glutamyl-meso-2,6-diaminopimeloyl-D-alanyl-D-alanine + UMP</text>
        <dbReference type="Rhea" id="RHEA:28386"/>
        <dbReference type="ChEBI" id="CHEBI:57865"/>
        <dbReference type="ChEBI" id="CHEBI:60392"/>
        <dbReference type="ChEBI" id="CHEBI:61386"/>
        <dbReference type="ChEBI" id="CHEBI:61387"/>
        <dbReference type="EC" id="2.7.8.13"/>
    </reaction>
</comment>
<dbReference type="RefSeq" id="WP_186873888.1">
    <property type="nucleotide sequence ID" value="NZ_JACOOR010000009.1"/>
</dbReference>
<evidence type="ECO:0000256" key="4">
    <source>
        <dbReference type="ARBA" id="ARBA00022692"/>
    </source>
</evidence>
<comment type="subcellular location">
    <subcellularLocation>
        <location evidence="7">Cell membrane</location>
        <topology evidence="7">Multi-pass membrane protein</topology>
    </subcellularLocation>
    <subcellularLocation>
        <location evidence="1">Membrane</location>
        <topology evidence="1">Multi-pass membrane protein</topology>
    </subcellularLocation>
</comment>
<comment type="caution">
    <text evidence="10">The sequence shown here is derived from an EMBL/GenBank/DDBJ whole genome shotgun (WGS) entry which is preliminary data.</text>
</comment>
<comment type="function">
    <text evidence="7">Catalyzes the initial step of the lipid cycle reactions in the biosynthesis of the cell wall peptidoglycan: transfers peptidoglycan precursor phospho-MurNAc-pentapeptide from UDP-MurNAc-pentapeptide onto the lipid carrier undecaprenyl phosphate, yielding undecaprenyl-pyrophosphoryl-MurNAc-pentapeptide, known as lipid I.</text>
</comment>
<dbReference type="AlphaFoldDB" id="A0A923LER4"/>
<comment type="cofactor">
    <cofactor evidence="7 9">
        <name>Mg(2+)</name>
        <dbReference type="ChEBI" id="CHEBI:18420"/>
    </cofactor>
</comment>
<keyword evidence="3 7" id="KW-0808">Transferase</keyword>
<dbReference type="GO" id="GO:0051301">
    <property type="term" value="P:cell division"/>
    <property type="evidence" value="ECO:0007669"/>
    <property type="project" value="UniProtKB-KW"/>
</dbReference>